<dbReference type="PRINTS" id="PR00632">
    <property type="entry name" value="SONICHHOG"/>
</dbReference>
<dbReference type="PROSITE" id="PS50817">
    <property type="entry name" value="INTEIN_N_TER"/>
    <property type="match status" value="1"/>
</dbReference>
<comment type="function">
    <molecule>Protein hedgehog</molecule>
    <text evidence="18">The C-terminal part of the hedgehog protein precursor displays an autoproteolysis activity that results in the cleavage of the full-length protein into two parts (N-product and C-product). In addition, the C-terminal part displays a cholesterol transferase activity that results by the covalent attachment of a cholesterol moiety to the C-terminal of the newly generated N-product.</text>
</comment>
<dbReference type="SMART" id="SM00305">
    <property type="entry name" value="HintC"/>
    <property type="match status" value="1"/>
</dbReference>
<dbReference type="EMBL" id="BPLR01006880">
    <property type="protein sequence ID" value="GIY12998.1"/>
    <property type="molecule type" value="Genomic_DNA"/>
</dbReference>
<keyword evidence="5" id="KW-0808">Transferase</keyword>
<dbReference type="InterPro" id="IPR006141">
    <property type="entry name" value="Intein_N"/>
</dbReference>
<comment type="function">
    <text evidence="16">The C-terminal part of the hedgehog protein precursor displays an autoproteolysis activity that results in the cleavage of the full-length protein into two parts (N-product and C-product). In addition, the C-terminal part displays a cholesterol transferase activity that results by the covalent attachment of a cholesterol moiety to the C-terminal of the newly generated N-product. Once cleaved, the C-product has no signaling activity and diffuses from the cell.</text>
</comment>
<comment type="subcellular location">
    <molecule>Sonic hedgehog protein</molecule>
    <subcellularLocation>
        <location evidence="18">Endoplasmic reticulum membrane</location>
    </subcellularLocation>
    <subcellularLocation>
        <location evidence="18">Golgi apparatus membrane</location>
    </subcellularLocation>
</comment>
<dbReference type="GO" id="GO:0016740">
    <property type="term" value="F:transferase activity"/>
    <property type="evidence" value="ECO:0007669"/>
    <property type="project" value="UniProtKB-KW"/>
</dbReference>
<evidence type="ECO:0000259" key="21">
    <source>
        <dbReference type="SMART" id="SM00306"/>
    </source>
</evidence>
<keyword evidence="9 18" id="KW-0378">Hydrolase</keyword>
<keyword evidence="2 18" id="KW-0217">Developmental protein</keyword>
<name>A0AAV4QSH0_CAEEX</name>
<dbReference type="GO" id="GO:0007267">
    <property type="term" value="P:cell-cell signaling"/>
    <property type="evidence" value="ECO:0007669"/>
    <property type="project" value="InterPro"/>
</dbReference>
<dbReference type="InterPro" id="IPR000320">
    <property type="entry name" value="Hedgehog_signalling_dom"/>
</dbReference>
<evidence type="ECO:0000256" key="16">
    <source>
        <dbReference type="ARBA" id="ARBA00045369"/>
    </source>
</evidence>
<dbReference type="GO" id="GO:0005509">
    <property type="term" value="F:calcium ion binding"/>
    <property type="evidence" value="ECO:0007669"/>
    <property type="project" value="TreeGrafter"/>
</dbReference>
<sequence>MVQLEAHRICGRPYGHCKQQLLFLALCLSLVCPGAYTCSPGRSGARRRSIRKLTPLVFKQHMPNIPENSLGASGPSEDRVRRDDARFKELVLNYNPEIVFKDKRGNGADRVMTQRCKEKLDNLAISVMNQWPSVRLRVTEGFDEDGFHAPQSLHYSGRAVDITTSDRDPSKYGMLARLAVEAGFDWVYFESRSHIHCSVKKEAAIPSKNIGCFHGSSIILTKKGPMQMKDLKEGDEVASNFLQNGQLSYSKVIAYLHKDSNMEAVFVQLQTDSGNTLTLTQRHLVFKWINQTPEATYAIMLRKGDSVYSTSVAGENKLSVITNITLMVMKGVYAPLTESGTIVVDRVLVSCYAEIASHELVHAAFFPVRFLHVISSLAISFYSEVQDYLDISSYMPSYLAKIAGYPLTMVLEKGELHWYPRILCWIFSPYFIVCE</sequence>
<evidence type="ECO:0000256" key="10">
    <source>
        <dbReference type="ARBA" id="ARBA00022813"/>
    </source>
</evidence>
<comment type="similarity">
    <text evidence="1 18">Belongs to the hedgehog family.</text>
</comment>
<dbReference type="InterPro" id="IPR036844">
    <property type="entry name" value="Hint_dom_sf"/>
</dbReference>
<dbReference type="Gene3D" id="2.170.16.10">
    <property type="entry name" value="Hedgehog/Intein (Hint) domain"/>
    <property type="match status" value="1"/>
</dbReference>
<gene>
    <name evidence="22" type="primary">shha</name>
    <name evidence="22" type="ORF">CEXT_701451</name>
</gene>
<dbReference type="GO" id="GO:0048731">
    <property type="term" value="P:system development"/>
    <property type="evidence" value="ECO:0007669"/>
    <property type="project" value="UniProtKB-ARBA"/>
</dbReference>
<dbReference type="GO" id="GO:0005113">
    <property type="term" value="F:patched binding"/>
    <property type="evidence" value="ECO:0007669"/>
    <property type="project" value="TreeGrafter"/>
</dbReference>
<feature type="domain" description="Hint" evidence="20">
    <location>
        <begin position="313"/>
        <end position="357"/>
    </location>
</feature>
<dbReference type="CDD" id="cd00081">
    <property type="entry name" value="Hint"/>
    <property type="match status" value="1"/>
</dbReference>
<dbReference type="Pfam" id="PF01085">
    <property type="entry name" value="HH_signal"/>
    <property type="match status" value="1"/>
</dbReference>
<evidence type="ECO:0000256" key="15">
    <source>
        <dbReference type="ARBA" id="ARBA00023301"/>
    </source>
</evidence>
<keyword evidence="14" id="KW-0449">Lipoprotein</keyword>
<dbReference type="GO" id="GO:0005789">
    <property type="term" value="C:endoplasmic reticulum membrane"/>
    <property type="evidence" value="ECO:0007669"/>
    <property type="project" value="UniProtKB-SubCell"/>
</dbReference>
<dbReference type="InterPro" id="IPR001657">
    <property type="entry name" value="Hedgehog"/>
</dbReference>
<dbReference type="GO" id="GO:0005886">
    <property type="term" value="C:plasma membrane"/>
    <property type="evidence" value="ECO:0007669"/>
    <property type="project" value="UniProtKB-SubCell"/>
</dbReference>
<evidence type="ECO:0000256" key="18">
    <source>
        <dbReference type="RuleBase" id="RU280812"/>
    </source>
</evidence>
<dbReference type="GO" id="GO:0016015">
    <property type="term" value="F:morphogen activity"/>
    <property type="evidence" value="ECO:0007669"/>
    <property type="project" value="UniProtKB-KW"/>
</dbReference>
<dbReference type="GO" id="GO:0009653">
    <property type="term" value="P:anatomical structure morphogenesis"/>
    <property type="evidence" value="ECO:0007669"/>
    <property type="project" value="UniProtKB-KW"/>
</dbReference>
<comment type="caution">
    <text evidence="22">The sequence shown here is derived from an EMBL/GenBank/DDBJ whole genome shotgun (WGS) entry which is preliminary data.</text>
</comment>
<evidence type="ECO:0000313" key="22">
    <source>
        <dbReference type="EMBL" id="GIY12998.1"/>
    </source>
</evidence>
<evidence type="ECO:0000256" key="14">
    <source>
        <dbReference type="ARBA" id="ARBA00023288"/>
    </source>
</evidence>
<keyword evidence="18" id="KW-0333">Golgi apparatus</keyword>
<keyword evidence="3 18" id="KW-1003">Cell membrane</keyword>
<dbReference type="Gene3D" id="3.30.1380.10">
    <property type="match status" value="1"/>
</dbReference>
<evidence type="ECO:0000256" key="6">
    <source>
        <dbReference type="ARBA" id="ARBA00022716"/>
    </source>
</evidence>
<feature type="domain" description="Hint" evidence="21">
    <location>
        <begin position="210"/>
        <end position="311"/>
    </location>
</feature>
<keyword evidence="15" id="KW-0504">Morphogen</keyword>
<dbReference type="GO" id="GO:0005615">
    <property type="term" value="C:extracellular space"/>
    <property type="evidence" value="ECO:0007669"/>
    <property type="project" value="TreeGrafter"/>
</dbReference>
<dbReference type="AlphaFoldDB" id="A0AAV4QSH0"/>
<dbReference type="InterPro" id="IPR009045">
    <property type="entry name" value="Zn_M74/Hedgehog-like"/>
</dbReference>
<keyword evidence="6" id="KW-0709">Segmentation polarity protein</keyword>
<keyword evidence="23" id="KW-1185">Reference proteome</keyword>
<evidence type="ECO:0000256" key="13">
    <source>
        <dbReference type="ARBA" id="ARBA00023139"/>
    </source>
</evidence>
<keyword evidence="10 18" id="KW-0068">Autocatalytic cleavage</keyword>
<keyword evidence="4 18" id="KW-0645">Protease</keyword>
<dbReference type="GO" id="GO:0000139">
    <property type="term" value="C:Golgi membrane"/>
    <property type="evidence" value="ECO:0007669"/>
    <property type="project" value="UniProtKB-SubCell"/>
</dbReference>
<evidence type="ECO:0000256" key="7">
    <source>
        <dbReference type="ARBA" id="ARBA00022723"/>
    </source>
</evidence>
<dbReference type="InterPro" id="IPR003587">
    <property type="entry name" value="Hint_dom_N"/>
</dbReference>
<evidence type="ECO:0000256" key="5">
    <source>
        <dbReference type="ARBA" id="ARBA00022679"/>
    </source>
</evidence>
<keyword evidence="11" id="KW-0106">Calcium</keyword>
<evidence type="ECO:0000256" key="8">
    <source>
        <dbReference type="ARBA" id="ARBA00022729"/>
    </source>
</evidence>
<dbReference type="InterPro" id="IPR003586">
    <property type="entry name" value="Hint_dom_C"/>
</dbReference>
<dbReference type="GO" id="GO:0007367">
    <property type="term" value="P:segment polarity determination"/>
    <property type="evidence" value="ECO:0007669"/>
    <property type="project" value="UniProtKB-KW"/>
</dbReference>
<evidence type="ECO:0000256" key="11">
    <source>
        <dbReference type="ARBA" id="ARBA00022837"/>
    </source>
</evidence>
<dbReference type="Pfam" id="PF01079">
    <property type="entry name" value="Hint"/>
    <property type="match status" value="1"/>
</dbReference>
<dbReference type="InterPro" id="IPR050387">
    <property type="entry name" value="Hedgehog_Signaling"/>
</dbReference>
<accession>A0AAV4QSH0</accession>
<dbReference type="FunFam" id="3.30.1380.10:FF:000001">
    <property type="entry name" value="Indian hedgehog"/>
    <property type="match status" value="1"/>
</dbReference>
<evidence type="ECO:0000313" key="23">
    <source>
        <dbReference type="Proteomes" id="UP001054945"/>
    </source>
</evidence>
<dbReference type="GO" id="GO:0016540">
    <property type="term" value="P:protein autoprocessing"/>
    <property type="evidence" value="ECO:0007669"/>
    <property type="project" value="InterPro"/>
</dbReference>
<evidence type="ECO:0000259" key="20">
    <source>
        <dbReference type="SMART" id="SM00305"/>
    </source>
</evidence>
<evidence type="ECO:0000256" key="17">
    <source>
        <dbReference type="ARBA" id="ARBA00048589"/>
    </source>
</evidence>
<evidence type="ECO:0000256" key="9">
    <source>
        <dbReference type="ARBA" id="ARBA00022801"/>
    </source>
</evidence>
<dbReference type="GO" id="GO:0010468">
    <property type="term" value="P:regulation of gene expression"/>
    <property type="evidence" value="ECO:0007669"/>
    <property type="project" value="TreeGrafter"/>
</dbReference>
<dbReference type="GO" id="GO:0008233">
    <property type="term" value="F:peptidase activity"/>
    <property type="evidence" value="ECO:0007669"/>
    <property type="project" value="UniProtKB-UniRule"/>
</dbReference>
<keyword evidence="7" id="KW-0479">Metal-binding</keyword>
<organism evidence="22 23">
    <name type="scientific">Caerostris extrusa</name>
    <name type="common">Bark spider</name>
    <name type="synonym">Caerostris bankana</name>
    <dbReference type="NCBI Taxonomy" id="172846"/>
    <lineage>
        <taxon>Eukaryota</taxon>
        <taxon>Metazoa</taxon>
        <taxon>Ecdysozoa</taxon>
        <taxon>Arthropoda</taxon>
        <taxon>Chelicerata</taxon>
        <taxon>Arachnida</taxon>
        <taxon>Araneae</taxon>
        <taxon>Araneomorphae</taxon>
        <taxon>Entelegynae</taxon>
        <taxon>Araneoidea</taxon>
        <taxon>Araneidae</taxon>
        <taxon>Caerostris</taxon>
    </lineage>
</organism>
<evidence type="ECO:0000256" key="12">
    <source>
        <dbReference type="ARBA" id="ARBA00023136"/>
    </source>
</evidence>
<feature type="chain" id="PRO_5043383048" description="Hedgehog protein" evidence="19">
    <location>
        <begin position="38"/>
        <end position="435"/>
    </location>
</feature>
<evidence type="ECO:0000256" key="1">
    <source>
        <dbReference type="ARBA" id="ARBA00010649"/>
    </source>
</evidence>
<dbReference type="SUPFAM" id="SSF51294">
    <property type="entry name" value="Hedgehog/intein (Hint) domain"/>
    <property type="match status" value="1"/>
</dbReference>
<evidence type="ECO:0000256" key="2">
    <source>
        <dbReference type="ARBA" id="ARBA00022473"/>
    </source>
</evidence>
<proteinExistence type="inferred from homology"/>
<evidence type="ECO:0000256" key="3">
    <source>
        <dbReference type="ARBA" id="ARBA00022475"/>
    </source>
</evidence>
<dbReference type="SUPFAM" id="SSF55166">
    <property type="entry name" value="Hedgehog/DD-peptidase"/>
    <property type="match status" value="1"/>
</dbReference>
<dbReference type="Proteomes" id="UP001054945">
    <property type="component" value="Unassembled WGS sequence"/>
</dbReference>
<evidence type="ECO:0000256" key="19">
    <source>
        <dbReference type="SAM" id="SignalP"/>
    </source>
</evidence>
<evidence type="ECO:0000256" key="4">
    <source>
        <dbReference type="ARBA" id="ARBA00022670"/>
    </source>
</evidence>
<keyword evidence="8 18" id="KW-0732">Signal</keyword>
<dbReference type="GO" id="GO:0016539">
    <property type="term" value="P:intein-mediated protein splicing"/>
    <property type="evidence" value="ECO:0007669"/>
    <property type="project" value="InterPro"/>
</dbReference>
<protein>
    <recommendedName>
        <fullName evidence="18">Hedgehog protein</fullName>
    </recommendedName>
</protein>
<dbReference type="GO" id="GO:0001708">
    <property type="term" value="P:cell fate specification"/>
    <property type="evidence" value="ECO:0007669"/>
    <property type="project" value="TreeGrafter"/>
</dbReference>
<feature type="signal peptide" evidence="19">
    <location>
        <begin position="1"/>
        <end position="37"/>
    </location>
</feature>
<keyword evidence="18" id="KW-0256">Endoplasmic reticulum</keyword>
<comment type="subcellular location">
    <molecule>Protein hedgehog N-product</molecule>
    <subcellularLocation>
        <location evidence="18">Cell membrane</location>
        <topology evidence="18">Lipid-anchor</topology>
    </subcellularLocation>
</comment>
<comment type="catalytic activity">
    <reaction evidence="17">
        <text>glycyl-L-cysteinyl-[protein] + cholesterol + H(+) = [protein]-C-terminal glycyl cholesterol ester + N-terminal L-cysteinyl-[protein]</text>
        <dbReference type="Rhea" id="RHEA:59504"/>
        <dbReference type="Rhea" id="RHEA-COMP:12707"/>
        <dbReference type="Rhea" id="RHEA-COMP:15369"/>
        <dbReference type="Rhea" id="RHEA-COMP:15374"/>
        <dbReference type="ChEBI" id="CHEBI:15378"/>
        <dbReference type="ChEBI" id="CHEBI:16113"/>
        <dbReference type="ChEBI" id="CHEBI:65250"/>
        <dbReference type="ChEBI" id="CHEBI:143135"/>
        <dbReference type="ChEBI" id="CHEBI:143140"/>
    </reaction>
    <physiologicalReaction direction="left-to-right" evidence="17">
        <dbReference type="Rhea" id="RHEA:59505"/>
    </physiologicalReaction>
</comment>
<dbReference type="PANTHER" id="PTHR11889:SF31">
    <property type="entry name" value="PROTEIN HEDGEHOG"/>
    <property type="match status" value="1"/>
</dbReference>
<keyword evidence="13" id="KW-0564">Palmitate</keyword>
<reference evidence="22 23" key="1">
    <citation type="submission" date="2021-06" db="EMBL/GenBank/DDBJ databases">
        <title>Caerostris extrusa draft genome.</title>
        <authorList>
            <person name="Kono N."/>
            <person name="Arakawa K."/>
        </authorList>
    </citation>
    <scope>NUCLEOTIDE SEQUENCE [LARGE SCALE GENOMIC DNA]</scope>
</reference>
<dbReference type="SMART" id="SM00306">
    <property type="entry name" value="HintN"/>
    <property type="match status" value="1"/>
</dbReference>
<keyword evidence="12 18" id="KW-0472">Membrane</keyword>
<dbReference type="PANTHER" id="PTHR11889">
    <property type="entry name" value="HEDGEHOG"/>
    <property type="match status" value="1"/>
</dbReference>
<dbReference type="GO" id="GO:0007224">
    <property type="term" value="P:smoothened signaling pathway"/>
    <property type="evidence" value="ECO:0007669"/>
    <property type="project" value="TreeGrafter"/>
</dbReference>
<dbReference type="InterPro" id="IPR001767">
    <property type="entry name" value="Hedgehog_Hint"/>
</dbReference>
<comment type="function">
    <molecule>Protein hedgehog N-product</molecule>
    <text evidence="18">The dually lipidated hedgehog protein N-product is a morphogen which is essential for a variety of patterning events during development.</text>
</comment>